<gene>
    <name evidence="3" type="ORF">QCA50_002683</name>
</gene>
<reference evidence="3 4" key="1">
    <citation type="submission" date="2022-09" db="EMBL/GenBank/DDBJ databases">
        <authorList>
            <person name="Palmer J.M."/>
        </authorList>
    </citation>
    <scope>NUCLEOTIDE SEQUENCE [LARGE SCALE GENOMIC DNA]</scope>
    <source>
        <strain evidence="3 4">DSM 7382</strain>
    </source>
</reference>
<dbReference type="Proteomes" id="UP001385951">
    <property type="component" value="Unassembled WGS sequence"/>
</dbReference>
<dbReference type="InterPro" id="IPR045340">
    <property type="entry name" value="DUF6533"/>
</dbReference>
<keyword evidence="1" id="KW-0812">Transmembrane</keyword>
<evidence type="ECO:0000313" key="4">
    <source>
        <dbReference type="Proteomes" id="UP001385951"/>
    </source>
</evidence>
<keyword evidence="1" id="KW-1133">Transmembrane helix</keyword>
<evidence type="ECO:0000256" key="1">
    <source>
        <dbReference type="SAM" id="Phobius"/>
    </source>
</evidence>
<proteinExistence type="predicted"/>
<comment type="caution">
    <text evidence="3">The sequence shown here is derived from an EMBL/GenBank/DDBJ whole genome shotgun (WGS) entry which is preliminary data.</text>
</comment>
<keyword evidence="1" id="KW-0472">Membrane</keyword>
<dbReference type="AlphaFoldDB" id="A0AAW0GT49"/>
<evidence type="ECO:0000313" key="3">
    <source>
        <dbReference type="EMBL" id="KAK7693117.1"/>
    </source>
</evidence>
<feature type="domain" description="DUF6533" evidence="2">
    <location>
        <begin position="19"/>
        <end position="63"/>
    </location>
</feature>
<keyword evidence="4" id="KW-1185">Reference proteome</keyword>
<dbReference type="Pfam" id="PF20151">
    <property type="entry name" value="DUF6533"/>
    <property type="match status" value="1"/>
</dbReference>
<dbReference type="EMBL" id="JASBNA010000003">
    <property type="protein sequence ID" value="KAK7693117.1"/>
    <property type="molecule type" value="Genomic_DNA"/>
</dbReference>
<organism evidence="3 4">
    <name type="scientific">Cerrena zonata</name>
    <dbReference type="NCBI Taxonomy" id="2478898"/>
    <lineage>
        <taxon>Eukaryota</taxon>
        <taxon>Fungi</taxon>
        <taxon>Dikarya</taxon>
        <taxon>Basidiomycota</taxon>
        <taxon>Agaricomycotina</taxon>
        <taxon>Agaricomycetes</taxon>
        <taxon>Polyporales</taxon>
        <taxon>Cerrenaceae</taxon>
        <taxon>Cerrena</taxon>
    </lineage>
</organism>
<protein>
    <recommendedName>
        <fullName evidence="2">DUF6533 domain-containing protein</fullName>
    </recommendedName>
</protein>
<feature type="transmembrane region" description="Helical" evidence="1">
    <location>
        <begin position="6"/>
        <end position="30"/>
    </location>
</feature>
<name>A0AAW0GT49_9APHY</name>
<accession>A0AAW0GT49</accession>
<sequence length="91" mass="10544">MAFTTYSIVIAHRLAITSYLHIAISIVWLWDALTTLSDEFRTFQRADRRIRLPDVIYPLSRIITGSTVLGDLIHTGKFHRLQVENTEPEFN</sequence>
<evidence type="ECO:0000259" key="2">
    <source>
        <dbReference type="Pfam" id="PF20151"/>
    </source>
</evidence>